<proteinExistence type="predicted"/>
<reference evidence="1 2" key="1">
    <citation type="submission" date="2017-06" db="EMBL/GenBank/DDBJ databases">
        <title>Genome sequencing of cyanobaciteial culture collection at National Institute for Environmental Studies (NIES).</title>
        <authorList>
            <person name="Hirose Y."/>
            <person name="Shimura Y."/>
            <person name="Fujisawa T."/>
            <person name="Nakamura Y."/>
            <person name="Kawachi M."/>
        </authorList>
    </citation>
    <scope>NUCLEOTIDE SEQUENCE [LARGE SCALE GENOMIC DNA]</scope>
    <source>
        <strain evidence="1 2">NIES-37</strain>
        <plasmid evidence="2">Plasmid3 dna</plasmid>
    </source>
</reference>
<name>A0A1Z4NC76_9CYAN</name>
<accession>A0A1Z4NC76</accession>
<dbReference type="EMBL" id="AP018251">
    <property type="protein sequence ID" value="BAZ03295.1"/>
    <property type="molecule type" value="Genomic_DNA"/>
</dbReference>
<dbReference type="AlphaFoldDB" id="A0A1Z4NC76"/>
<keyword evidence="1" id="KW-0614">Plasmid</keyword>
<sequence>MLDELYLSEPEESECKKIIDSLHTHNQKIDHLLWRLKYEIFDDGLKKSQKFGSFDQICARLHEEEGFLAPSTCHERAWAYNERIIINDKFQIDISNIKLSVTTLLELRKTKNLETKRQTLKMALKICRNNKVTAEDIENARKLVAPSLREPEKLLSQFVHQTTQSSGEKTDYLYVDGAPGNYDGEDCTDFEKAIPDREVLEFTVLDRTTKVDSNAAPEERAVHNQGIQFYPNSRIYEWKGLRFRSKAEIAIAHALDGFSVLYLPNCLARLNDPGKPNSRVNKEADFLVCYQGKLGILEVDGPYHTPDRRVEEQERERLFRLQGVRIVERYDSTRCLEQPFDVVREFLQLLR</sequence>
<evidence type="ECO:0000313" key="1">
    <source>
        <dbReference type="EMBL" id="BAZ03295.1"/>
    </source>
</evidence>
<evidence type="ECO:0008006" key="3">
    <source>
        <dbReference type="Google" id="ProtNLM"/>
    </source>
</evidence>
<gene>
    <name evidence="1" type="ORF">NIES37_73080</name>
</gene>
<dbReference type="KEGG" id="ttq:NIES37_73080"/>
<geneLocation type="plasmid" evidence="2">
    <name>Plasmid3 dna</name>
</geneLocation>
<dbReference type="RefSeq" id="WP_199346865.1">
    <property type="nucleotide sequence ID" value="NZ_CAWNJS010000004.1"/>
</dbReference>
<organism evidence="1 2">
    <name type="scientific">Tolypothrix tenuis PCC 7101</name>
    <dbReference type="NCBI Taxonomy" id="231146"/>
    <lineage>
        <taxon>Bacteria</taxon>
        <taxon>Bacillati</taxon>
        <taxon>Cyanobacteriota</taxon>
        <taxon>Cyanophyceae</taxon>
        <taxon>Nostocales</taxon>
        <taxon>Tolypothrichaceae</taxon>
        <taxon>Tolypothrix</taxon>
    </lineage>
</organism>
<evidence type="ECO:0000313" key="2">
    <source>
        <dbReference type="Proteomes" id="UP000218785"/>
    </source>
</evidence>
<protein>
    <recommendedName>
        <fullName evidence="3">DUF559 domain-containing protein</fullName>
    </recommendedName>
</protein>
<dbReference type="Proteomes" id="UP000218785">
    <property type="component" value="Plasmid plasmid3"/>
</dbReference>
<keyword evidence="2" id="KW-1185">Reference proteome</keyword>